<organism evidence="5 6">
    <name type="scientific">Pinctada imbricata</name>
    <name type="common">Atlantic pearl-oyster</name>
    <name type="synonym">Pinctada martensii</name>
    <dbReference type="NCBI Taxonomy" id="66713"/>
    <lineage>
        <taxon>Eukaryota</taxon>
        <taxon>Metazoa</taxon>
        <taxon>Spiralia</taxon>
        <taxon>Lophotrochozoa</taxon>
        <taxon>Mollusca</taxon>
        <taxon>Bivalvia</taxon>
        <taxon>Autobranchia</taxon>
        <taxon>Pteriomorphia</taxon>
        <taxon>Pterioida</taxon>
        <taxon>Pterioidea</taxon>
        <taxon>Pteriidae</taxon>
        <taxon>Pinctada</taxon>
    </lineage>
</organism>
<evidence type="ECO:0000256" key="3">
    <source>
        <dbReference type="ARBA" id="ARBA00022839"/>
    </source>
</evidence>
<dbReference type="GO" id="GO:0005634">
    <property type="term" value="C:nucleus"/>
    <property type="evidence" value="ECO:0007669"/>
    <property type="project" value="TreeGrafter"/>
</dbReference>
<dbReference type="GO" id="GO:0008408">
    <property type="term" value="F:3'-5' exonuclease activity"/>
    <property type="evidence" value="ECO:0007669"/>
    <property type="project" value="InterPro"/>
</dbReference>
<keyword evidence="6" id="KW-1185">Reference proteome</keyword>
<dbReference type="AlphaFoldDB" id="A0AA88Y6W8"/>
<evidence type="ECO:0000259" key="4">
    <source>
        <dbReference type="SMART" id="SM00474"/>
    </source>
</evidence>
<dbReference type="GO" id="GO:0005737">
    <property type="term" value="C:cytoplasm"/>
    <property type="evidence" value="ECO:0007669"/>
    <property type="project" value="TreeGrafter"/>
</dbReference>
<evidence type="ECO:0000313" key="5">
    <source>
        <dbReference type="EMBL" id="KAK3095681.1"/>
    </source>
</evidence>
<dbReference type="InterPro" id="IPR002562">
    <property type="entry name" value="3'-5'_exonuclease_dom"/>
</dbReference>
<proteinExistence type="predicted"/>
<dbReference type="CDD" id="cd06141">
    <property type="entry name" value="WRN_exo"/>
    <property type="match status" value="1"/>
</dbReference>
<protein>
    <recommendedName>
        <fullName evidence="4">3'-5' exonuclease domain-containing protein</fullName>
    </recommendedName>
</protein>
<dbReference type="Pfam" id="PF01612">
    <property type="entry name" value="DNA_pol_A_exo1"/>
    <property type="match status" value="1"/>
</dbReference>
<dbReference type="SUPFAM" id="SSF53098">
    <property type="entry name" value="Ribonuclease H-like"/>
    <property type="match status" value="1"/>
</dbReference>
<dbReference type="Proteomes" id="UP001186944">
    <property type="component" value="Unassembled WGS sequence"/>
</dbReference>
<dbReference type="GO" id="GO:0003676">
    <property type="term" value="F:nucleic acid binding"/>
    <property type="evidence" value="ECO:0007669"/>
    <property type="project" value="InterPro"/>
</dbReference>
<dbReference type="Gene3D" id="3.30.420.10">
    <property type="entry name" value="Ribonuclease H-like superfamily/Ribonuclease H"/>
    <property type="match status" value="1"/>
</dbReference>
<dbReference type="InterPro" id="IPR012337">
    <property type="entry name" value="RNaseH-like_sf"/>
</dbReference>
<keyword evidence="3" id="KW-0269">Exonuclease</keyword>
<dbReference type="EMBL" id="VSWD01000008">
    <property type="protein sequence ID" value="KAK3095681.1"/>
    <property type="molecule type" value="Genomic_DNA"/>
</dbReference>
<keyword evidence="1" id="KW-0540">Nuclease</keyword>
<evidence type="ECO:0000256" key="2">
    <source>
        <dbReference type="ARBA" id="ARBA00022801"/>
    </source>
</evidence>
<dbReference type="PANTHER" id="PTHR13620">
    <property type="entry name" value="3-5 EXONUCLEASE"/>
    <property type="match status" value="1"/>
</dbReference>
<dbReference type="GO" id="GO:0006139">
    <property type="term" value="P:nucleobase-containing compound metabolic process"/>
    <property type="evidence" value="ECO:0007669"/>
    <property type="project" value="InterPro"/>
</dbReference>
<feature type="domain" description="3'-5' exonuclease" evidence="4">
    <location>
        <begin position="71"/>
        <end position="243"/>
    </location>
</feature>
<dbReference type="SMART" id="SM00474">
    <property type="entry name" value="35EXOc"/>
    <property type="match status" value="1"/>
</dbReference>
<dbReference type="PANTHER" id="PTHR13620:SF104">
    <property type="entry name" value="EXONUCLEASE 3'-5' DOMAIN-CONTAINING PROTEIN 2"/>
    <property type="match status" value="1"/>
</dbReference>
<accession>A0AA88Y6W8</accession>
<comment type="caution">
    <text evidence="5">The sequence shown here is derived from an EMBL/GenBank/DDBJ whole genome shotgun (WGS) entry which is preliminary data.</text>
</comment>
<dbReference type="InterPro" id="IPR036397">
    <property type="entry name" value="RNaseH_sf"/>
</dbReference>
<evidence type="ECO:0000313" key="6">
    <source>
        <dbReference type="Proteomes" id="UP001186944"/>
    </source>
</evidence>
<keyword evidence="2" id="KW-0378">Hydrolase</keyword>
<gene>
    <name evidence="5" type="ORF">FSP39_017541</name>
</gene>
<dbReference type="InterPro" id="IPR051132">
    <property type="entry name" value="3-5_Exonuclease_domain"/>
</dbReference>
<name>A0AA88Y6W8_PINIB</name>
<evidence type="ECO:0000256" key="1">
    <source>
        <dbReference type="ARBA" id="ARBA00022722"/>
    </source>
</evidence>
<reference evidence="5" key="1">
    <citation type="submission" date="2019-08" db="EMBL/GenBank/DDBJ databases">
        <title>The improved chromosome-level genome for the pearl oyster Pinctada fucata martensii using PacBio sequencing and Hi-C.</title>
        <authorList>
            <person name="Zheng Z."/>
        </authorList>
    </citation>
    <scope>NUCLEOTIDE SEQUENCE</scope>
    <source>
        <strain evidence="5">ZZ-2019</strain>
        <tissue evidence="5">Adductor muscle</tissue>
    </source>
</reference>
<sequence length="600" mass="68675">MVANVSDWPTHFRLLNSCTEIHETLQERTTQCPLPSIAVWGVYKVYQFLTCRRNKQLQLIASKSYRQDKNITVIVTGKQWECFYQTIRNQNLKVIGIDCEWVKWSPKVSLLQIATQSGSCALVRLFCIDFIPDSLKSLMADKSILKVGVASIEDGRRLSRDYGFIVRGCVDLRHVLNRVRGIFHCEQGGLQGLASCILGIHLEKDPRLRMGNWEAKSLSKEQIEYAALDAIVGVDIFMTLILAKMTGHKPEISEAQMAEYMTNEQFWAAANSLCQGIVDIQYKSSGSKSTSKPPSLAPVVNKSTNASWKPTLSSKEQFLKDTGTNEEKLMKQSRAYVVRKRPLYYNCYLVAPDGQMLCTCDIRKVEWYISKGLADKVSDDPLTVKLRFEPAGRPEAEDDYYLHEKENVCVVCGSDDKLIRKQIIPKEYRRFFPTSLKDHASHDVLLMCIQCHQVSTQYDSVLRFQLADECSAPIDMGSSCRAQTDHDLMKIRSAGRALLNSKVNIPEARKEDLRKVILEFYGVSDVTQELLEEASEIDTKMVNGEYLPHGKKVIRHIRKNGGIFNFEKRWRQHFLDTMKPKYLPPKWSVDHRHERTHLYS</sequence>